<proteinExistence type="predicted"/>
<dbReference type="RefSeq" id="WP_106381209.1">
    <property type="nucleotide sequence ID" value="NZ_NIGF01000026.1"/>
</dbReference>
<evidence type="ECO:0000313" key="3">
    <source>
        <dbReference type="EMBL" id="PQV62629.1"/>
    </source>
</evidence>
<dbReference type="InterPro" id="IPR001943">
    <property type="entry name" value="UVR_dom"/>
</dbReference>
<organism evidence="3 4">
    <name type="scientific">Abditibacterium utsteinense</name>
    <dbReference type="NCBI Taxonomy" id="1960156"/>
    <lineage>
        <taxon>Bacteria</taxon>
        <taxon>Pseudomonadati</taxon>
        <taxon>Abditibacteriota</taxon>
        <taxon>Abditibacteriia</taxon>
        <taxon>Abditibacteriales</taxon>
        <taxon>Abditibacteriaceae</taxon>
        <taxon>Abditibacterium</taxon>
    </lineage>
</organism>
<keyword evidence="4" id="KW-1185">Reference proteome</keyword>
<accession>A0A2S8SPC3</accession>
<evidence type="ECO:0000313" key="4">
    <source>
        <dbReference type="Proteomes" id="UP000237684"/>
    </source>
</evidence>
<dbReference type="GO" id="GO:0009432">
    <property type="term" value="P:SOS response"/>
    <property type="evidence" value="ECO:0007669"/>
    <property type="project" value="UniProtKB-KW"/>
</dbReference>
<dbReference type="Pfam" id="PF02151">
    <property type="entry name" value="UVR"/>
    <property type="match status" value="1"/>
</dbReference>
<dbReference type="SUPFAM" id="SSF46600">
    <property type="entry name" value="C-terminal UvrC-binding domain of UvrB"/>
    <property type="match status" value="1"/>
</dbReference>
<dbReference type="AlphaFoldDB" id="A0A2S8SPC3"/>
<dbReference type="InParanoid" id="A0A2S8SPC3"/>
<reference evidence="3 4" key="1">
    <citation type="journal article" date="2018" name="Syst. Appl. Microbiol.">
        <title>Abditibacterium utsteinense sp. nov., the first cultivated member of candidate phylum FBP, isolated from ice-free Antarctic soil samples.</title>
        <authorList>
            <person name="Tahon G."/>
            <person name="Tytgat B."/>
            <person name="Lebbe L."/>
            <person name="Carlier A."/>
            <person name="Willems A."/>
        </authorList>
    </citation>
    <scope>NUCLEOTIDE SEQUENCE [LARGE SCALE GENOMIC DNA]</scope>
    <source>
        <strain evidence="3 4">LMG 29911</strain>
    </source>
</reference>
<keyword evidence="1" id="KW-0742">SOS response</keyword>
<dbReference type="InterPro" id="IPR036876">
    <property type="entry name" value="UVR_dom_sf"/>
</dbReference>
<gene>
    <name evidence="3" type="ORF">B1R32_12613</name>
</gene>
<sequence length="249" mass="29489">MSKDLAVLLQGWDYNSSEVTVRRVLGADGREKIQMRLDLGVLQMETQGRPDGKSPHGFESLLEYHLDQQERAESGLEFLEFGIDTEACAELKQEAMQYYYRYLSLFHLGDYWNVIRDTERNMRAFDLIRDFSVEEHDRMSLEQFRPYVLMMNARARACIALEEKNYDRALELIEGGVESIRDFFREIEREDLADQCREIQFLEEWSERIQNNRPITPADRLRRELSSAVEEEDYERAAQLRDQIRELAI</sequence>
<dbReference type="OrthoDB" id="252502at2"/>
<keyword evidence="1" id="KW-0227">DNA damage</keyword>
<feature type="domain" description="UVR" evidence="2">
    <location>
        <begin position="215"/>
        <end position="249"/>
    </location>
</feature>
<name>A0A2S8SPC3_9BACT</name>
<dbReference type="PROSITE" id="PS50151">
    <property type="entry name" value="UVR"/>
    <property type="match status" value="1"/>
</dbReference>
<dbReference type="Gene3D" id="4.10.860.10">
    <property type="entry name" value="UVR domain"/>
    <property type="match status" value="1"/>
</dbReference>
<dbReference type="EMBL" id="NIGF01000026">
    <property type="protein sequence ID" value="PQV62629.1"/>
    <property type="molecule type" value="Genomic_DNA"/>
</dbReference>
<comment type="caution">
    <text evidence="3">The sequence shown here is derived from an EMBL/GenBank/DDBJ whole genome shotgun (WGS) entry which is preliminary data.</text>
</comment>
<dbReference type="Proteomes" id="UP000237684">
    <property type="component" value="Unassembled WGS sequence"/>
</dbReference>
<evidence type="ECO:0000259" key="2">
    <source>
        <dbReference type="PROSITE" id="PS50151"/>
    </source>
</evidence>
<protein>
    <submittedName>
        <fullName evidence="3">UvrB/uvrC motif-containing protein</fullName>
    </submittedName>
</protein>
<evidence type="ECO:0000256" key="1">
    <source>
        <dbReference type="ARBA" id="ARBA00023236"/>
    </source>
</evidence>